<dbReference type="SMART" id="SM00220">
    <property type="entry name" value="S_TKc"/>
    <property type="match status" value="1"/>
</dbReference>
<dbReference type="InterPro" id="IPR008271">
    <property type="entry name" value="Ser/Thr_kinase_AS"/>
</dbReference>
<evidence type="ECO:0000256" key="5">
    <source>
        <dbReference type="ARBA" id="ARBA00022777"/>
    </source>
</evidence>
<keyword evidence="4" id="KW-0547">Nucleotide-binding</keyword>
<dbReference type="PROSITE" id="PS00107">
    <property type="entry name" value="PROTEIN_KINASE_ATP"/>
    <property type="match status" value="1"/>
</dbReference>
<feature type="transmembrane region" description="Helical" evidence="8">
    <location>
        <begin position="434"/>
        <end position="453"/>
    </location>
</feature>
<evidence type="ECO:0000256" key="4">
    <source>
        <dbReference type="ARBA" id="ARBA00022741"/>
    </source>
</evidence>
<dbReference type="GO" id="GO:0004674">
    <property type="term" value="F:protein serine/threonine kinase activity"/>
    <property type="evidence" value="ECO:0007669"/>
    <property type="project" value="UniProtKB-KW"/>
</dbReference>
<keyword evidence="3" id="KW-0677">Repeat</keyword>
<dbReference type="Gene3D" id="3.30.10.20">
    <property type="match status" value="4"/>
</dbReference>
<dbReference type="PROSITE" id="PS50011">
    <property type="entry name" value="PROTEIN_KINASE_DOM"/>
    <property type="match status" value="1"/>
</dbReference>
<evidence type="ECO:0000256" key="2">
    <source>
        <dbReference type="ARBA" id="ARBA00022679"/>
    </source>
</evidence>
<dbReference type="InterPro" id="IPR011009">
    <property type="entry name" value="Kinase-like_dom_sf"/>
</dbReference>
<dbReference type="AlphaFoldDB" id="A0A6J7MPL3"/>
<dbReference type="GO" id="GO:0005524">
    <property type="term" value="F:ATP binding"/>
    <property type="evidence" value="ECO:0007669"/>
    <property type="project" value="UniProtKB-KW"/>
</dbReference>
<dbReference type="CDD" id="cd14014">
    <property type="entry name" value="STKc_PknB_like"/>
    <property type="match status" value="1"/>
</dbReference>
<reference evidence="11" key="1">
    <citation type="submission" date="2020-05" db="EMBL/GenBank/DDBJ databases">
        <authorList>
            <person name="Chiriac C."/>
            <person name="Salcher M."/>
            <person name="Ghai R."/>
            <person name="Kavagutti S V."/>
        </authorList>
    </citation>
    <scope>NUCLEOTIDE SEQUENCE</scope>
</reference>
<keyword evidence="5" id="KW-0418">Kinase</keyword>
<dbReference type="PANTHER" id="PTHR43289:SF6">
    <property type="entry name" value="SERINE_THREONINE-PROTEIN KINASE NEKL-3"/>
    <property type="match status" value="1"/>
</dbReference>
<keyword evidence="2" id="KW-0808">Transferase</keyword>
<keyword evidence="8" id="KW-0472">Membrane</keyword>
<dbReference type="PANTHER" id="PTHR43289">
    <property type="entry name" value="MITOGEN-ACTIVATED PROTEIN KINASE KINASE KINASE 20-RELATED"/>
    <property type="match status" value="1"/>
</dbReference>
<feature type="region of interest" description="Disordered" evidence="7">
    <location>
        <begin position="317"/>
        <end position="340"/>
    </location>
</feature>
<accession>A0A6J7MPL3</accession>
<feature type="domain" description="PASTA" evidence="10">
    <location>
        <begin position="455"/>
        <end position="522"/>
    </location>
</feature>
<dbReference type="InterPro" id="IPR005543">
    <property type="entry name" value="PASTA_dom"/>
</dbReference>
<dbReference type="InterPro" id="IPR017441">
    <property type="entry name" value="Protein_kinase_ATP_BS"/>
</dbReference>
<dbReference type="PROSITE" id="PS00108">
    <property type="entry name" value="PROTEIN_KINASE_ST"/>
    <property type="match status" value="1"/>
</dbReference>
<dbReference type="FunFam" id="3.30.200.20:FF:000035">
    <property type="entry name" value="Serine/threonine protein kinase Stk1"/>
    <property type="match status" value="1"/>
</dbReference>
<evidence type="ECO:0000259" key="10">
    <source>
        <dbReference type="PROSITE" id="PS51178"/>
    </source>
</evidence>
<dbReference type="Pfam" id="PF03793">
    <property type="entry name" value="PASTA"/>
    <property type="match status" value="3"/>
</dbReference>
<evidence type="ECO:0000256" key="3">
    <source>
        <dbReference type="ARBA" id="ARBA00022737"/>
    </source>
</evidence>
<dbReference type="Gene3D" id="3.30.200.20">
    <property type="entry name" value="Phosphorylase Kinase, domain 1"/>
    <property type="match status" value="1"/>
</dbReference>
<evidence type="ECO:0000256" key="8">
    <source>
        <dbReference type="SAM" id="Phobius"/>
    </source>
</evidence>
<name>A0A6J7MPL3_9ZZZZ</name>
<dbReference type="PROSITE" id="PS51178">
    <property type="entry name" value="PASTA"/>
    <property type="match status" value="4"/>
</dbReference>
<gene>
    <name evidence="11" type="ORF">UFOPK3914_00994</name>
</gene>
<evidence type="ECO:0000313" key="11">
    <source>
        <dbReference type="EMBL" id="CAB4980489.1"/>
    </source>
</evidence>
<organism evidence="11">
    <name type="scientific">freshwater metagenome</name>
    <dbReference type="NCBI Taxonomy" id="449393"/>
    <lineage>
        <taxon>unclassified sequences</taxon>
        <taxon>metagenomes</taxon>
        <taxon>ecological metagenomes</taxon>
    </lineage>
</organism>
<dbReference type="SMART" id="SM00740">
    <property type="entry name" value="PASTA"/>
    <property type="match status" value="4"/>
</dbReference>
<evidence type="ECO:0000256" key="1">
    <source>
        <dbReference type="ARBA" id="ARBA00022527"/>
    </source>
</evidence>
<proteinExistence type="predicted"/>
<keyword evidence="8" id="KW-0812">Transmembrane</keyword>
<evidence type="ECO:0000259" key="9">
    <source>
        <dbReference type="PROSITE" id="PS50011"/>
    </source>
</evidence>
<dbReference type="SUPFAM" id="SSF56112">
    <property type="entry name" value="Protein kinase-like (PK-like)"/>
    <property type="match status" value="1"/>
</dbReference>
<evidence type="ECO:0000256" key="7">
    <source>
        <dbReference type="SAM" id="MobiDB-lite"/>
    </source>
</evidence>
<keyword evidence="6" id="KW-0067">ATP-binding</keyword>
<sequence length="728" mass="75469">MTSPRITDETGRVLGGRYRLVAPVGTGTSSRVFLAIDLQLKRRVAVKLLHAALAEDQAFLQRFRAEARAAGALNHPNIVSVFDWGEDTAEGALVPYLVTEYLGGGSLRSMLDHSGVLSQSQTLVVGLQTARALAHAHLRGLVHRDVKPGNLLFDEEGRLRLADFGLARALAEASWTEPSGSMAGSTRYASPEQALGRRLDGRSDVYSLTLLLVECVTGQVPLMGETTASTLALRTQSDLELDASLGGLRSVLERAGRLDPTDRPEAAEFEIALMAAAEELARPEPLPIVLTLGVAEQTAELRQVSGLGLIQNLGAEPERGAAPEQADPEQAGSDQADSEQFEPAIQPLPQEGLACPGLAADPEPQFAAAVPIASDDQAFADPAFGATSAATTVAGPATVLPSGQHDSPDEHAQGSGVPTVKSPRSARKKPRTRTLVAAGCAVLILALAGWWFFIRVPVHAVPDLIGLNLNVATAQAQDLGYVVDSSTKDRQDGTVAGQVLAQTPAPDKSLPEGSTVQLTVSLGATLTPLPAVVGLPEPEALAALEAAGLAVGAVTRSMNEEVAKDAVITATSAAGQEPVNAQGEIPRGTVVDLAVSDGPAPRVVPDGLVGAPVDQARAALAAVQLEAAVNEDYSETVPPGYIISSNKEPGTEVPRGYTLTLIMSKGPAPIAVPDVRNLSGSAAAAQLESQGLTVSGIEGPPSGLVLQTDPTPGELVPRGTAVRIFTKK</sequence>
<dbReference type="InterPro" id="IPR000719">
    <property type="entry name" value="Prot_kinase_dom"/>
</dbReference>
<dbReference type="Pfam" id="PF00069">
    <property type="entry name" value="Pkinase"/>
    <property type="match status" value="1"/>
</dbReference>
<dbReference type="EMBL" id="CAFBOG010000080">
    <property type="protein sequence ID" value="CAB4980489.1"/>
    <property type="molecule type" value="Genomic_DNA"/>
</dbReference>
<protein>
    <submittedName>
        <fullName evidence="11">Unannotated protein</fullName>
    </submittedName>
</protein>
<keyword evidence="8" id="KW-1133">Transmembrane helix</keyword>
<dbReference type="Gene3D" id="1.10.510.10">
    <property type="entry name" value="Transferase(Phosphotransferase) domain 1"/>
    <property type="match status" value="1"/>
</dbReference>
<feature type="domain" description="PASTA" evidence="10">
    <location>
        <begin position="666"/>
        <end position="728"/>
    </location>
</feature>
<feature type="domain" description="PASTA" evidence="10">
    <location>
        <begin position="523"/>
        <end position="597"/>
    </location>
</feature>
<feature type="region of interest" description="Disordered" evidence="7">
    <location>
        <begin position="396"/>
        <end position="431"/>
    </location>
</feature>
<evidence type="ECO:0000256" key="6">
    <source>
        <dbReference type="ARBA" id="ARBA00022840"/>
    </source>
</evidence>
<keyword evidence="1" id="KW-0723">Serine/threonine-protein kinase</keyword>
<dbReference type="CDD" id="cd06577">
    <property type="entry name" value="PASTA_pknB"/>
    <property type="match status" value="3"/>
</dbReference>
<feature type="domain" description="PASTA" evidence="10">
    <location>
        <begin position="598"/>
        <end position="665"/>
    </location>
</feature>
<feature type="domain" description="Protein kinase" evidence="9">
    <location>
        <begin position="18"/>
        <end position="273"/>
    </location>
</feature>